<dbReference type="InterPro" id="IPR001584">
    <property type="entry name" value="Integrase_cat-core"/>
</dbReference>
<evidence type="ECO:0000259" key="1">
    <source>
        <dbReference type="PROSITE" id="PS50994"/>
    </source>
</evidence>
<dbReference type="Gene3D" id="3.30.420.10">
    <property type="entry name" value="Ribonuclease H-like superfamily/Ribonuclease H"/>
    <property type="match status" value="1"/>
</dbReference>
<dbReference type="Gramene" id="QL04p087285:mrna">
    <property type="protein sequence ID" value="QL04p087285:mrna"/>
    <property type="gene ID" value="QL04p087285"/>
</dbReference>
<keyword evidence="3" id="KW-1185">Reference proteome</keyword>
<dbReference type="Proteomes" id="UP000594261">
    <property type="component" value="Chromosome 4"/>
</dbReference>
<dbReference type="InterPro" id="IPR012337">
    <property type="entry name" value="RNaseH-like_sf"/>
</dbReference>
<dbReference type="InParanoid" id="A0A7N2LIP1"/>
<dbReference type="Gene3D" id="3.30.70.270">
    <property type="match status" value="2"/>
</dbReference>
<dbReference type="InterPro" id="IPR041577">
    <property type="entry name" value="RT_RNaseH_2"/>
</dbReference>
<dbReference type="InterPro" id="IPR041588">
    <property type="entry name" value="Integrase_H2C2"/>
</dbReference>
<dbReference type="Pfam" id="PF00665">
    <property type="entry name" value="rve"/>
    <property type="match status" value="1"/>
</dbReference>
<dbReference type="PROSITE" id="PS50994">
    <property type="entry name" value="INTEGRASE"/>
    <property type="match status" value="1"/>
</dbReference>
<accession>A0A7N2LIP1</accession>
<dbReference type="PANTHER" id="PTHR48475:SF2">
    <property type="entry name" value="RIBONUCLEASE H"/>
    <property type="match status" value="1"/>
</dbReference>
<dbReference type="AlphaFoldDB" id="A0A7N2LIP1"/>
<dbReference type="EnsemblPlants" id="QL04p087285:mrna">
    <property type="protein sequence ID" value="QL04p087285:mrna"/>
    <property type="gene ID" value="QL04p087285"/>
</dbReference>
<dbReference type="Pfam" id="PF17919">
    <property type="entry name" value="RT_RNaseH_2"/>
    <property type="match status" value="1"/>
</dbReference>
<reference evidence="2" key="2">
    <citation type="submission" date="2021-01" db="UniProtKB">
        <authorList>
            <consortium name="EnsemblPlants"/>
        </authorList>
    </citation>
    <scope>IDENTIFICATION</scope>
</reference>
<dbReference type="GO" id="GO:0003676">
    <property type="term" value="F:nucleic acid binding"/>
    <property type="evidence" value="ECO:0007669"/>
    <property type="project" value="InterPro"/>
</dbReference>
<proteinExistence type="predicted"/>
<dbReference type="SUPFAM" id="SSF56672">
    <property type="entry name" value="DNA/RNA polymerases"/>
    <property type="match status" value="1"/>
</dbReference>
<dbReference type="SUPFAM" id="SSF53098">
    <property type="entry name" value="Ribonuclease H-like"/>
    <property type="match status" value="1"/>
</dbReference>
<sequence>MMTRMFELQLGKSIEIYVDDMMVKSKVVSKHLGDLGSTFGVLRKHKLCLNASKCSFGVGSGKFLGYMVTHRGIEVNPDQIKAINDLKPPQNAKEVQKLTGMIAALNRFISRSADRCRPFYFLINKWKGFEWSKNCIVAFQQLKEYLSQPPIMSSPEADKVLYAYIAVAPHAMSLVLIWDDNDLQKPVYYVSKSLHEAEIRYLPLEKAILAVVHATRKLPHYFQAHTVVVLTQLPLKSILRTADYTRRIVIWSTILGAFDINLPHVSRSGNTHADSLATRATSSAGGLPRIILVEHLDRANEVAKGMVHVHEVRVGPSWMDPMVRFLKDDILPEEKSEAEKIRRKAPRFWLSEDHKLYKRSYSGPYLLCVHPEASELLLEELHEGIYGSHTGGRSLSHRAITQGYWWPGMQKEALEYIKKCDQCQRFAPNIHQPGGILNPLSSLWSFAQWGLDIVGPFPKAAGNKRYLLVRTDYFTKWVETEPLANIRDVNAKKFIWRNIVTRFEVLRNLISDNGLKFDSKAFRRYYCELGITNRYSTPTYPQGNGQAEAVNKIIVNRLKKRQDDAKRRWVEELPHVLWPYRTTPRRSTGETPFAMTYEAKAVIPLEANFPTLRTNSFTSDSNDELLGRNLDLIDERREKAMIQLVYYHQKLKQGYDANVKLRPLAPGDLVVGATKNPS</sequence>
<dbReference type="InterPro" id="IPR043128">
    <property type="entry name" value="Rev_trsase/Diguanyl_cyclase"/>
</dbReference>
<dbReference type="GO" id="GO:0015074">
    <property type="term" value="P:DNA integration"/>
    <property type="evidence" value="ECO:0007669"/>
    <property type="project" value="InterPro"/>
</dbReference>
<dbReference type="OMA" id="ETICAKW"/>
<reference evidence="2 3" key="1">
    <citation type="journal article" date="2016" name="G3 (Bethesda)">
        <title>First Draft Assembly and Annotation of the Genome of a California Endemic Oak Quercus lobata Nee (Fagaceae).</title>
        <authorList>
            <person name="Sork V.L."/>
            <person name="Fitz-Gibbon S.T."/>
            <person name="Puiu D."/>
            <person name="Crepeau M."/>
            <person name="Gugger P.F."/>
            <person name="Sherman R."/>
            <person name="Stevens K."/>
            <person name="Langley C.H."/>
            <person name="Pellegrini M."/>
            <person name="Salzberg S.L."/>
        </authorList>
    </citation>
    <scope>NUCLEOTIDE SEQUENCE [LARGE SCALE GENOMIC DNA]</scope>
    <source>
        <strain evidence="2 3">cv. SW786</strain>
    </source>
</reference>
<dbReference type="EMBL" id="LRBV02000004">
    <property type="status" value="NOT_ANNOTATED_CDS"/>
    <property type="molecule type" value="Genomic_DNA"/>
</dbReference>
<protein>
    <recommendedName>
        <fullName evidence="1">Integrase catalytic domain-containing protein</fullName>
    </recommendedName>
</protein>
<dbReference type="Pfam" id="PF17921">
    <property type="entry name" value="Integrase_H2C2"/>
    <property type="match status" value="1"/>
</dbReference>
<dbReference type="InterPro" id="IPR036397">
    <property type="entry name" value="RNaseH_sf"/>
</dbReference>
<name>A0A7N2LIP1_QUELO</name>
<dbReference type="PANTHER" id="PTHR48475">
    <property type="entry name" value="RIBONUCLEASE H"/>
    <property type="match status" value="1"/>
</dbReference>
<organism evidence="2 3">
    <name type="scientific">Quercus lobata</name>
    <name type="common">Valley oak</name>
    <dbReference type="NCBI Taxonomy" id="97700"/>
    <lineage>
        <taxon>Eukaryota</taxon>
        <taxon>Viridiplantae</taxon>
        <taxon>Streptophyta</taxon>
        <taxon>Embryophyta</taxon>
        <taxon>Tracheophyta</taxon>
        <taxon>Spermatophyta</taxon>
        <taxon>Magnoliopsida</taxon>
        <taxon>eudicotyledons</taxon>
        <taxon>Gunneridae</taxon>
        <taxon>Pentapetalae</taxon>
        <taxon>rosids</taxon>
        <taxon>fabids</taxon>
        <taxon>Fagales</taxon>
        <taxon>Fagaceae</taxon>
        <taxon>Quercus</taxon>
    </lineage>
</organism>
<evidence type="ECO:0000313" key="3">
    <source>
        <dbReference type="Proteomes" id="UP000594261"/>
    </source>
</evidence>
<dbReference type="InterPro" id="IPR043502">
    <property type="entry name" value="DNA/RNA_pol_sf"/>
</dbReference>
<dbReference type="Gene3D" id="1.10.340.70">
    <property type="match status" value="1"/>
</dbReference>
<evidence type="ECO:0000313" key="2">
    <source>
        <dbReference type="EnsemblPlants" id="QL04p087285:mrna"/>
    </source>
</evidence>
<feature type="domain" description="Integrase catalytic" evidence="1">
    <location>
        <begin position="435"/>
        <end position="600"/>
    </location>
</feature>